<dbReference type="InterPro" id="IPR013083">
    <property type="entry name" value="Znf_RING/FYVE/PHD"/>
</dbReference>
<protein>
    <submittedName>
        <fullName evidence="8">Uncharacterized protein</fullName>
    </submittedName>
</protein>
<feature type="compositionally biased region" description="Low complexity" evidence="7">
    <location>
        <begin position="312"/>
        <end position="330"/>
    </location>
</feature>
<keyword evidence="9" id="KW-1185">Reference proteome</keyword>
<keyword evidence="4" id="KW-0735">Signal-anchor</keyword>
<organism evidence="8 9">
    <name type="scientific">Edaphochlamys debaryana</name>
    <dbReference type="NCBI Taxonomy" id="47281"/>
    <lineage>
        <taxon>Eukaryota</taxon>
        <taxon>Viridiplantae</taxon>
        <taxon>Chlorophyta</taxon>
        <taxon>core chlorophytes</taxon>
        <taxon>Chlorophyceae</taxon>
        <taxon>CS clade</taxon>
        <taxon>Chlamydomonadales</taxon>
        <taxon>Chlamydomonadales incertae sedis</taxon>
        <taxon>Edaphochlamys</taxon>
    </lineage>
</organism>
<evidence type="ECO:0000256" key="6">
    <source>
        <dbReference type="ARBA" id="ARBA00023136"/>
    </source>
</evidence>
<evidence type="ECO:0000256" key="7">
    <source>
        <dbReference type="SAM" id="MobiDB-lite"/>
    </source>
</evidence>
<feature type="compositionally biased region" description="Low complexity" evidence="7">
    <location>
        <begin position="339"/>
        <end position="373"/>
    </location>
</feature>
<evidence type="ECO:0000313" key="8">
    <source>
        <dbReference type="EMBL" id="KAG2489540.1"/>
    </source>
</evidence>
<keyword evidence="5" id="KW-1133">Transmembrane helix</keyword>
<keyword evidence="3" id="KW-0812">Transmembrane</keyword>
<reference evidence="8" key="1">
    <citation type="journal article" date="2020" name="bioRxiv">
        <title>Comparative genomics of Chlamydomonas.</title>
        <authorList>
            <person name="Craig R.J."/>
            <person name="Hasan A.R."/>
            <person name="Ness R.W."/>
            <person name="Keightley P.D."/>
        </authorList>
    </citation>
    <scope>NUCLEOTIDE SEQUENCE</scope>
    <source>
        <strain evidence="8">CCAP 11/70</strain>
    </source>
</reference>
<feature type="region of interest" description="Disordered" evidence="7">
    <location>
        <begin position="209"/>
        <end position="257"/>
    </location>
</feature>
<evidence type="ECO:0000313" key="9">
    <source>
        <dbReference type="Proteomes" id="UP000612055"/>
    </source>
</evidence>
<comment type="similarity">
    <text evidence="2">Belongs to the glycosyltransferase 31 family. Beta3-Gal-T subfamily.</text>
</comment>
<dbReference type="PANTHER" id="PTHR23033:SF50">
    <property type="entry name" value="HEXOSYLTRANSFERASE"/>
    <property type="match status" value="1"/>
</dbReference>
<proteinExistence type="inferred from homology"/>
<comment type="subcellular location">
    <subcellularLocation>
        <location evidence="1">Membrane</location>
        <topology evidence="1">Single-pass type II membrane protein</topology>
    </subcellularLocation>
</comment>
<sequence length="1015" mass="107665">MRPEIDLRLVAALADEPGWGKRDKVRLDGGIVLPGAPAGAPWWYTGFTTRLARSTPSIHLEGIGRLELMASSRNKELVIRLHLYGANLSWDEGSRHLEAAYSRAATHYNDALALAFNAGVRTPFSRLPTAVEWVAEKGEVETAFGLPNGDNTTAVHEVLRSLVLENLLCHLGSEKAAQAKLPEVLRAASAPRGGKKLARSLARLLTPCTRGHGSAQAGAPDLAEPSTRSPSRHAVTDVPWTLSEPRPDSSYGRDESDGDKWTSIFACVAALAACAISHHLRSLLKRGPTSRLPSPRGKPASLPSPGVRPRPGTGASTGSSTGAGAAARPQRPQRPAPPAERATSAPAMAADRVRAAMQRAGGGRAASASAMPADEVQAALEREGVERTPSASAVPSRPRVQVARRRAPSASGVEIDLGRAAAVVGAASAPRRRRGSRGQESAGAEEPTVAAREVRNGGGAEPAAALSTSLAAAAAATCEARCSMEVDGAGAEDGSVSMLCLICMDAPRQHGFLHGDSVHVGVCGGCLQTMAARSKQLTCPAGCQQRLPLLHTSRVWRDKIPVRTFFAIEDSALADTLNRDPEARALNEAYGYWPDDLTYTNNPGGLRHALSPLLAHAHYGDSYRWMLYGDDDTLFFLQGAQRLLRNFDADQPLAITDNTWYMDERASPVAPRCLPCNFNVSLLDGAAEGSSFVPRPACPFCLIDFACGRYAEGSRCNQSHTEALERAFGARMLSQAHDSQAQHDLRSAAEGAAARLGAAFLDWARGACHPGGVKCADPSPPFPICAKHNPRAHNEDNKGREVDCAAVHHGGAGMVLSVGLMRLLARYGNESTRIVLRMGKTTGGDALFSSLLFKHRIGFTDPGGRFAQSAPHGRYVYFSEGAPWGWRGVLGQGPEDLLRCGSRRLAAAANATAHAEAEARARDSDRERLWSVEHWVAAHALASRLNVTAAAANMAHVWRSQARALEMVQRAREHAHSRARGGARLTLGEALHERLCARTEAEAGVAGGAGAAGGA</sequence>
<evidence type="ECO:0000256" key="5">
    <source>
        <dbReference type="ARBA" id="ARBA00022989"/>
    </source>
</evidence>
<dbReference type="AlphaFoldDB" id="A0A835XTR2"/>
<accession>A0A835XTR2</accession>
<feature type="region of interest" description="Disordered" evidence="7">
    <location>
        <begin position="426"/>
        <end position="461"/>
    </location>
</feature>
<dbReference type="Proteomes" id="UP000612055">
    <property type="component" value="Unassembled WGS sequence"/>
</dbReference>
<evidence type="ECO:0000256" key="3">
    <source>
        <dbReference type="ARBA" id="ARBA00022692"/>
    </source>
</evidence>
<evidence type="ECO:0000256" key="4">
    <source>
        <dbReference type="ARBA" id="ARBA00022968"/>
    </source>
</evidence>
<evidence type="ECO:0000256" key="2">
    <source>
        <dbReference type="ARBA" id="ARBA00006462"/>
    </source>
</evidence>
<name>A0A835XTR2_9CHLO</name>
<gene>
    <name evidence="8" type="ORF">HYH03_011991</name>
</gene>
<dbReference type="Gene3D" id="3.30.40.10">
    <property type="entry name" value="Zinc/RING finger domain, C3HC4 (zinc finger)"/>
    <property type="match status" value="1"/>
</dbReference>
<dbReference type="EMBL" id="JAEHOE010000072">
    <property type="protein sequence ID" value="KAG2489540.1"/>
    <property type="molecule type" value="Genomic_DNA"/>
</dbReference>
<dbReference type="GO" id="GO:0016020">
    <property type="term" value="C:membrane"/>
    <property type="evidence" value="ECO:0007669"/>
    <property type="project" value="UniProtKB-SubCell"/>
</dbReference>
<comment type="caution">
    <text evidence="8">The sequence shown here is derived from an EMBL/GenBank/DDBJ whole genome shotgun (WGS) entry which is preliminary data.</text>
</comment>
<dbReference type="OrthoDB" id="421979at2759"/>
<feature type="region of interest" description="Disordered" evidence="7">
    <location>
        <begin position="286"/>
        <end position="405"/>
    </location>
</feature>
<keyword evidence="6" id="KW-0472">Membrane</keyword>
<feature type="compositionally biased region" description="Basic and acidic residues" evidence="7">
    <location>
        <begin position="245"/>
        <end position="257"/>
    </location>
</feature>
<dbReference type="PANTHER" id="PTHR23033">
    <property type="entry name" value="BETA1,3-GALACTOSYLTRANSFERASE"/>
    <property type="match status" value="1"/>
</dbReference>
<dbReference type="InterPro" id="IPR026050">
    <property type="entry name" value="C1GALT1/C1GALT1_chp1"/>
</dbReference>
<evidence type="ECO:0000256" key="1">
    <source>
        <dbReference type="ARBA" id="ARBA00004606"/>
    </source>
</evidence>